<feature type="domain" description="NAD(P)-binding" evidence="2">
    <location>
        <begin position="10"/>
        <end position="182"/>
    </location>
</feature>
<dbReference type="Pfam" id="PF13460">
    <property type="entry name" value="NAD_binding_10"/>
    <property type="match status" value="1"/>
</dbReference>
<dbReference type="InterPro" id="IPR036291">
    <property type="entry name" value="NAD(P)-bd_dom_sf"/>
</dbReference>
<protein>
    <recommendedName>
        <fullName evidence="2">NAD(P)-binding domain-containing protein</fullName>
    </recommendedName>
</protein>
<comment type="caution">
    <text evidence="3">The sequence shown here is derived from an EMBL/GenBank/DDBJ whole genome shotgun (WGS) entry which is preliminary data.</text>
</comment>
<dbReference type="InterPro" id="IPR051606">
    <property type="entry name" value="Polyketide_Oxido-like"/>
</dbReference>
<evidence type="ECO:0000313" key="3">
    <source>
        <dbReference type="EMBL" id="RMJ17064.1"/>
    </source>
</evidence>
<dbReference type="EMBL" id="NKUJ01000038">
    <property type="protein sequence ID" value="RMJ17064.1"/>
    <property type="molecule type" value="Genomic_DNA"/>
</dbReference>
<keyword evidence="4" id="KW-1185">Reference proteome</keyword>
<comment type="similarity">
    <text evidence="1">Belongs to the avfA family.</text>
</comment>
<dbReference type="GO" id="GO:0016646">
    <property type="term" value="F:oxidoreductase activity, acting on the CH-NH group of donors, NAD or NADP as acceptor"/>
    <property type="evidence" value="ECO:0007669"/>
    <property type="project" value="TreeGrafter"/>
</dbReference>
<dbReference type="PANTHER" id="PTHR43355">
    <property type="entry name" value="FLAVIN REDUCTASE (NADPH)"/>
    <property type="match status" value="1"/>
</dbReference>
<name>A0A3M2SHQ3_9HYPO</name>
<dbReference type="PANTHER" id="PTHR43355:SF2">
    <property type="entry name" value="FLAVIN REDUCTASE (NADPH)"/>
    <property type="match status" value="1"/>
</dbReference>
<proteinExistence type="inferred from homology"/>
<sequence>MPGSKVLVLGGTGPAGICLLRELIHRNHEVVAFARNPKKIPEDVSSSPLIEIIEGQLSDTEALSTAVSKSYVVVSLLGPTISDWKVEPSLLADFYKGRLFPSMRQHGVKRVYAMGTISIVRPEDSRSLLRYCMVAFVRIIAGGAYRTVINISQTFEEDAKGLDWTIYRIAGIPGGSDNESWKRDREDGKAFVGWVGETGWAMSQKRGALARWLVDAVEGGLTDWIGKMPAVSKLVGS</sequence>
<dbReference type="InterPro" id="IPR016040">
    <property type="entry name" value="NAD(P)-bd_dom"/>
</dbReference>
<dbReference type="AlphaFoldDB" id="A0A3M2SHQ3"/>
<dbReference type="SUPFAM" id="SSF51735">
    <property type="entry name" value="NAD(P)-binding Rossmann-fold domains"/>
    <property type="match status" value="1"/>
</dbReference>
<gene>
    <name evidence="3" type="ORF">CDV36_003284</name>
</gene>
<reference evidence="3 4" key="1">
    <citation type="submission" date="2017-06" db="EMBL/GenBank/DDBJ databases">
        <title>Comparative genomic analysis of Ambrosia Fusariam Clade fungi.</title>
        <authorList>
            <person name="Stajich J.E."/>
            <person name="Carrillo J."/>
            <person name="Kijimoto T."/>
            <person name="Eskalen A."/>
            <person name="O'Donnell K."/>
            <person name="Kasson M."/>
        </authorList>
    </citation>
    <scope>NUCLEOTIDE SEQUENCE [LARGE SCALE GENOMIC DNA]</scope>
    <source>
        <strain evidence="3">UCR3666</strain>
    </source>
</reference>
<dbReference type="STRING" id="2010991.A0A3M2SHQ3"/>
<dbReference type="OrthoDB" id="10254221at2759"/>
<dbReference type="Gene3D" id="3.40.50.720">
    <property type="entry name" value="NAD(P)-binding Rossmann-like Domain"/>
    <property type="match status" value="1"/>
</dbReference>
<organism evidence="3 4">
    <name type="scientific">Fusarium kuroshium</name>
    <dbReference type="NCBI Taxonomy" id="2010991"/>
    <lineage>
        <taxon>Eukaryota</taxon>
        <taxon>Fungi</taxon>
        <taxon>Dikarya</taxon>
        <taxon>Ascomycota</taxon>
        <taxon>Pezizomycotina</taxon>
        <taxon>Sordariomycetes</taxon>
        <taxon>Hypocreomycetidae</taxon>
        <taxon>Hypocreales</taxon>
        <taxon>Nectriaceae</taxon>
        <taxon>Fusarium</taxon>
        <taxon>Fusarium solani species complex</taxon>
    </lineage>
</organism>
<evidence type="ECO:0000259" key="2">
    <source>
        <dbReference type="Pfam" id="PF13460"/>
    </source>
</evidence>
<evidence type="ECO:0000256" key="1">
    <source>
        <dbReference type="ARBA" id="ARBA00038376"/>
    </source>
</evidence>
<evidence type="ECO:0000313" key="4">
    <source>
        <dbReference type="Proteomes" id="UP000277212"/>
    </source>
</evidence>
<dbReference type="Proteomes" id="UP000277212">
    <property type="component" value="Unassembled WGS sequence"/>
</dbReference>
<accession>A0A3M2SHQ3</accession>